<accession>A0A0F9L480</accession>
<sequence>MRWLNPPTDMLTDGRVIGLQQRFVGTELEELRCHIDFGATKLWIGSHELEPV</sequence>
<name>A0A0F9L480_9ZZZZ</name>
<protein>
    <submittedName>
        <fullName evidence="1">Uncharacterized protein</fullName>
    </submittedName>
</protein>
<dbReference type="EMBL" id="LAZR01012037">
    <property type="protein sequence ID" value="KKM46507.1"/>
    <property type="molecule type" value="Genomic_DNA"/>
</dbReference>
<gene>
    <name evidence="1" type="ORF">LCGC14_1559940</name>
</gene>
<dbReference type="AlphaFoldDB" id="A0A0F9L480"/>
<comment type="caution">
    <text evidence="1">The sequence shown here is derived from an EMBL/GenBank/DDBJ whole genome shotgun (WGS) entry which is preliminary data.</text>
</comment>
<evidence type="ECO:0000313" key="1">
    <source>
        <dbReference type="EMBL" id="KKM46507.1"/>
    </source>
</evidence>
<reference evidence="1" key="1">
    <citation type="journal article" date="2015" name="Nature">
        <title>Complex archaea that bridge the gap between prokaryotes and eukaryotes.</title>
        <authorList>
            <person name="Spang A."/>
            <person name="Saw J.H."/>
            <person name="Jorgensen S.L."/>
            <person name="Zaremba-Niedzwiedzka K."/>
            <person name="Martijn J."/>
            <person name="Lind A.E."/>
            <person name="van Eijk R."/>
            <person name="Schleper C."/>
            <person name="Guy L."/>
            <person name="Ettema T.J."/>
        </authorList>
    </citation>
    <scope>NUCLEOTIDE SEQUENCE</scope>
</reference>
<organism evidence="1">
    <name type="scientific">marine sediment metagenome</name>
    <dbReference type="NCBI Taxonomy" id="412755"/>
    <lineage>
        <taxon>unclassified sequences</taxon>
        <taxon>metagenomes</taxon>
        <taxon>ecological metagenomes</taxon>
    </lineage>
</organism>
<proteinExistence type="predicted"/>